<reference evidence="1 2" key="2">
    <citation type="submission" date="2018-11" db="EMBL/GenBank/DDBJ databases">
        <authorList>
            <consortium name="Pathogen Informatics"/>
        </authorList>
    </citation>
    <scope>NUCLEOTIDE SEQUENCE [LARGE SCALE GENOMIC DNA]</scope>
</reference>
<dbReference type="Proteomes" id="UP000267606">
    <property type="component" value="Unassembled WGS sequence"/>
</dbReference>
<dbReference type="WBParaSite" id="OFLC_0001351401-mRNA-1">
    <property type="protein sequence ID" value="OFLC_0001351401-mRNA-1"/>
    <property type="gene ID" value="OFLC_0001351401"/>
</dbReference>
<sequence length="101" mass="11913">MGKVLKKCKFIVSDVCTMARKKSVDALYRLFTWKRFQANITCYSLIDINERNKYLSEIFHFVMTRKDVKINYKYAYLAAKRSISWNILTSVAGNWERKGAD</sequence>
<evidence type="ECO:0000313" key="3">
    <source>
        <dbReference type="WBParaSite" id="OFLC_0001351401-mRNA-1"/>
    </source>
</evidence>
<dbReference type="AlphaFoldDB" id="A0A183I1A1"/>
<keyword evidence="2" id="KW-1185">Reference proteome</keyword>
<organism evidence="3">
    <name type="scientific">Onchocerca flexuosa</name>
    <dbReference type="NCBI Taxonomy" id="387005"/>
    <lineage>
        <taxon>Eukaryota</taxon>
        <taxon>Metazoa</taxon>
        <taxon>Ecdysozoa</taxon>
        <taxon>Nematoda</taxon>
        <taxon>Chromadorea</taxon>
        <taxon>Rhabditida</taxon>
        <taxon>Spirurina</taxon>
        <taxon>Spiruromorpha</taxon>
        <taxon>Filarioidea</taxon>
        <taxon>Onchocercidae</taxon>
        <taxon>Onchocerca</taxon>
    </lineage>
</organism>
<dbReference type="EMBL" id="UZAJ01040238">
    <property type="protein sequence ID" value="VDP13947.1"/>
    <property type="molecule type" value="Genomic_DNA"/>
</dbReference>
<evidence type="ECO:0000313" key="2">
    <source>
        <dbReference type="Proteomes" id="UP000267606"/>
    </source>
</evidence>
<proteinExistence type="predicted"/>
<gene>
    <name evidence="1" type="ORF">OFLC_LOCUS13513</name>
</gene>
<accession>A0A183I1A1</accession>
<protein>
    <submittedName>
        <fullName evidence="3">Transposase</fullName>
    </submittedName>
</protein>
<reference evidence="3" key="1">
    <citation type="submission" date="2016-06" db="UniProtKB">
        <authorList>
            <consortium name="WormBaseParasite"/>
        </authorList>
    </citation>
    <scope>IDENTIFICATION</scope>
</reference>
<evidence type="ECO:0000313" key="1">
    <source>
        <dbReference type="EMBL" id="VDP13947.1"/>
    </source>
</evidence>
<name>A0A183I1A1_9BILA</name>